<sequence>MKPDRAFLEESFQNPPESTRPAIYWYWMNEHVSKEGITKDLEAMARVGIGEVFIGNIYEGGTPGKLKTLSPEWKECMQHAIKEGTRLGIDISLFNSPGWSQSGGPWVKPEQSMRYLTYVAATVKGGKLIQEVLQPSDTTFQDVAVLAYPKINDICLKPQSVYSNCKSTSLNSLFDVDLKSQCRFDNRRLDSLVIDIVAEDSFAARSLLVYPTGKGFNTTCKLLKKSGNEFKMVKQLFFDRSNTSLQLGPTPDGPLAMAFPREVAKEFRVVLTNLPENFELREISLSSAVKLEKFTEKWLNKLPNVTTPQWNTHVWDSNAQSNQVDFVTEKDVIDISSFLDNNVLTWNAPEGEWNILRIGMVPTRTTNVPAAPVATGLEIDKMNKNVCQSHFDAYVGDIMDGLSKDELRSLKKLIVDSYEVGPQNWTDNFRDIFRASMGYDPLPWLPVLTGDVIGSEEESNRFLWDMRRTIANQIAEQYVGGLKEVAHKHGLDLWLENYGHWGYPSEFLYYGSFSDYVGGEFWANSGPSPECKLASSSCHIYGKNKVYAESYTAGGKYFERTPRDLKQKGDWSYTQGINQVVMHVYIHQPYEDKTPGINAWFGIEYNRKNTWFEQSKSWIDYQRRCSFMLQQGLPVNDVCIFIGEDAPSMDGWKDKSMSSGYSFDFINSDVILNRLTVNDGKLCLPEGVEYSVMLLPPLSTMRPEVLRKIEELISEGAVIVGNPPVKSPSLSGYPECDEVVKSIAHKIWGALDVSNQKPIVRKVGKGKVYCNVPVNDVLREEGVVEDLKSDVETLHWTHRKLEHGDIYFLTNQGQEKIQTTIEFRVKNKLPELWNALDGSNRKLASFQSNETSTKVPVVLDVNESCFIVFLDDGKSQNGILAFDMNYPQKNVVQKIQGPWNIHFVNKDLKQDFKVCTDSLFDWSKSEDDRIKYFSGTATYETSFILSDKQSKEKYFLSIDTLIAIGHVRLNNKDISTLWTEPYCVDISSFLREGSNSLEIIVSNSWANQLIYQSAYSINERDTWISVDNIKSTQKLLPSGIIGDICLLKASD</sequence>
<reference evidence="4 5" key="1">
    <citation type="submission" date="2008-08" db="EMBL/GenBank/DDBJ databases">
        <title>Draft genome sequence of Bacteroides plebeius (DSM 17135).</title>
        <authorList>
            <person name="Sudarsanam P."/>
            <person name="Ley R."/>
            <person name="Guruge J."/>
            <person name="Turnbaugh P.J."/>
            <person name="Mahowald M."/>
            <person name="Liep D."/>
            <person name="Gordon J."/>
        </authorList>
    </citation>
    <scope>NUCLEOTIDE SEQUENCE [LARGE SCALE GENOMIC DNA]</scope>
    <source>
        <strain evidence="5">DSM 17135 / JCM 12973 / M2</strain>
    </source>
</reference>
<dbReference type="Proteomes" id="UP000003452">
    <property type="component" value="Unassembled WGS sequence"/>
</dbReference>
<gene>
    <name evidence="4" type="ORF">BACPLE_03677</name>
</gene>
<comment type="caution">
    <text evidence="4">The sequence shown here is derived from an EMBL/GenBank/DDBJ whole genome shotgun (WGS) entry which is preliminary data.</text>
</comment>
<dbReference type="OrthoDB" id="9761519at2"/>
<evidence type="ECO:0000313" key="4">
    <source>
        <dbReference type="EMBL" id="EDY94223.1"/>
    </source>
</evidence>
<evidence type="ECO:0000256" key="1">
    <source>
        <dbReference type="ARBA" id="ARBA00022729"/>
    </source>
</evidence>
<dbReference type="RefSeq" id="WP_007564187.1">
    <property type="nucleotide sequence ID" value="NZ_DS990134.1"/>
</dbReference>
<dbReference type="InterPro" id="IPR054593">
    <property type="entry name" value="Beta-mannosidase-like_N2"/>
</dbReference>
<keyword evidence="2 4" id="KW-0378">Hydrolase</keyword>
<dbReference type="Gene3D" id="2.60.120.260">
    <property type="entry name" value="Galactose-binding domain-like"/>
    <property type="match status" value="1"/>
</dbReference>
<protein>
    <submittedName>
        <fullName evidence="4">Glycosyl hydrolase family 2, sugar binding domain protein</fullName>
    </submittedName>
</protein>
<dbReference type="PANTHER" id="PTHR43817:SF1">
    <property type="entry name" value="HYDROLASE, FAMILY 43, PUTATIVE (AFU_ORTHOLOGUE AFUA_3G01660)-RELATED"/>
    <property type="match status" value="1"/>
</dbReference>
<dbReference type="InterPro" id="IPR008979">
    <property type="entry name" value="Galactose-bd-like_sf"/>
</dbReference>
<dbReference type="GO" id="GO:0004553">
    <property type="term" value="F:hydrolase activity, hydrolyzing O-glycosyl compounds"/>
    <property type="evidence" value="ECO:0007669"/>
    <property type="project" value="UniProtKB-ARBA"/>
</dbReference>
<dbReference type="AlphaFoldDB" id="B5D3S3"/>
<dbReference type="HOGENOM" id="CLU_003772_2_1_10"/>
<dbReference type="PANTHER" id="PTHR43817">
    <property type="entry name" value="GLYCOSYL HYDROLASE"/>
    <property type="match status" value="1"/>
</dbReference>
<evidence type="ECO:0000256" key="2">
    <source>
        <dbReference type="ARBA" id="ARBA00022801"/>
    </source>
</evidence>
<dbReference type="Pfam" id="PF17132">
    <property type="entry name" value="Glyco_hydro_106"/>
    <property type="match status" value="1"/>
</dbReference>
<organism evidence="4 5">
    <name type="scientific">Phocaeicola plebeius (strain DSM 17135 / JCM 12973 / CCUG 54634 / M2)</name>
    <name type="common">Bacteroides plebeius</name>
    <dbReference type="NCBI Taxonomy" id="484018"/>
    <lineage>
        <taxon>Bacteria</taxon>
        <taxon>Pseudomonadati</taxon>
        <taxon>Bacteroidota</taxon>
        <taxon>Bacteroidia</taxon>
        <taxon>Bacteroidales</taxon>
        <taxon>Bacteroidaceae</taxon>
        <taxon>Phocaeicola</taxon>
    </lineage>
</organism>
<reference evidence="4 5" key="2">
    <citation type="submission" date="2008-08" db="EMBL/GenBank/DDBJ databases">
        <authorList>
            <person name="Fulton L."/>
            <person name="Clifton S."/>
            <person name="Fulton B."/>
            <person name="Xu J."/>
            <person name="Minx P."/>
            <person name="Pepin K.H."/>
            <person name="Johnson M."/>
            <person name="Thiruvilangam P."/>
            <person name="Bhonagiri V."/>
            <person name="Nash W.E."/>
            <person name="Mardis E.R."/>
            <person name="Wilson R.K."/>
        </authorList>
    </citation>
    <scope>NUCLEOTIDE SEQUENCE [LARGE SCALE GENOMIC DNA]</scope>
    <source>
        <strain evidence="5">DSM 17135 / JCM 12973 / M2</strain>
    </source>
</reference>
<name>B5D3S3_PHOPM</name>
<feature type="domain" description="Beta-mannosidase-like galactose-binding" evidence="3">
    <location>
        <begin position="934"/>
        <end position="1014"/>
    </location>
</feature>
<dbReference type="EMBL" id="ABQC02000024">
    <property type="protein sequence ID" value="EDY94223.1"/>
    <property type="molecule type" value="Genomic_DNA"/>
</dbReference>
<dbReference type="Pfam" id="PF22666">
    <property type="entry name" value="Glyco_hydro_2_N2"/>
    <property type="match status" value="1"/>
</dbReference>
<accession>B5D3S3</accession>
<dbReference type="NCBIfam" id="NF045579">
    <property type="entry name" value="rhamnoside_JR"/>
    <property type="match status" value="1"/>
</dbReference>
<dbReference type="GeneID" id="43186326"/>
<dbReference type="SUPFAM" id="SSF49785">
    <property type="entry name" value="Galactose-binding domain-like"/>
    <property type="match status" value="1"/>
</dbReference>
<dbReference type="eggNOG" id="COG3250">
    <property type="taxonomic scope" value="Bacteria"/>
</dbReference>
<evidence type="ECO:0000259" key="3">
    <source>
        <dbReference type="Pfam" id="PF22666"/>
    </source>
</evidence>
<evidence type="ECO:0000313" key="5">
    <source>
        <dbReference type="Proteomes" id="UP000003452"/>
    </source>
</evidence>
<proteinExistence type="predicted"/>
<keyword evidence="1" id="KW-0732">Signal</keyword>